<organism evidence="12 13">
    <name type="scientific">Batrachochytrium dendrobatidis (strain JEL423)</name>
    <dbReference type="NCBI Taxonomy" id="403673"/>
    <lineage>
        <taxon>Eukaryota</taxon>
        <taxon>Fungi</taxon>
        <taxon>Fungi incertae sedis</taxon>
        <taxon>Chytridiomycota</taxon>
        <taxon>Chytridiomycota incertae sedis</taxon>
        <taxon>Chytridiomycetes</taxon>
        <taxon>Rhizophydiales</taxon>
        <taxon>Rhizophydiales incertae sedis</taxon>
        <taxon>Batrachochytrium</taxon>
    </lineage>
</organism>
<feature type="region of interest" description="Disordered" evidence="10">
    <location>
        <begin position="623"/>
        <end position="705"/>
    </location>
</feature>
<dbReference type="InterPro" id="IPR051007">
    <property type="entry name" value="creA/MIG_C2H2-ZnF"/>
</dbReference>
<dbReference type="PANTHER" id="PTHR47428">
    <property type="entry name" value="REGULATORY PROTEIN MIG1-RELATED"/>
    <property type="match status" value="1"/>
</dbReference>
<evidence type="ECO:0000256" key="1">
    <source>
        <dbReference type="ARBA" id="ARBA00004123"/>
    </source>
</evidence>
<feature type="compositionally biased region" description="Polar residues" evidence="10">
    <location>
        <begin position="582"/>
        <end position="591"/>
    </location>
</feature>
<dbReference type="GO" id="GO:0005737">
    <property type="term" value="C:cytoplasm"/>
    <property type="evidence" value="ECO:0007669"/>
    <property type="project" value="TreeGrafter"/>
</dbReference>
<dbReference type="GO" id="GO:0005634">
    <property type="term" value="C:nucleus"/>
    <property type="evidence" value="ECO:0007669"/>
    <property type="project" value="UniProtKB-SubCell"/>
</dbReference>
<dbReference type="AlphaFoldDB" id="A0A177WEL0"/>
<reference evidence="12 13" key="2">
    <citation type="submission" date="2016-05" db="EMBL/GenBank/DDBJ databases">
        <title>Lineage-specific infection strategies underlie the spectrum of fungal disease in amphibians.</title>
        <authorList>
            <person name="Cuomo C.A."/>
            <person name="Farrer R.A."/>
            <person name="James T."/>
            <person name="Longcore J."/>
            <person name="Birren B."/>
        </authorList>
    </citation>
    <scope>NUCLEOTIDE SEQUENCE [LARGE SCALE GENOMIC DNA]</scope>
    <source>
        <strain evidence="12 13">JEL423</strain>
    </source>
</reference>
<evidence type="ECO:0000256" key="3">
    <source>
        <dbReference type="ARBA" id="ARBA00022737"/>
    </source>
</evidence>
<feature type="region of interest" description="Disordered" evidence="10">
    <location>
        <begin position="375"/>
        <end position="397"/>
    </location>
</feature>
<keyword evidence="5" id="KW-0862">Zinc</keyword>
<keyword evidence="8" id="KW-0539">Nucleus</keyword>
<feature type="compositionally biased region" description="Basic and acidic residues" evidence="10">
    <location>
        <begin position="572"/>
        <end position="581"/>
    </location>
</feature>
<feature type="domain" description="C2H2-type" evidence="11">
    <location>
        <begin position="455"/>
        <end position="480"/>
    </location>
</feature>
<feature type="compositionally biased region" description="Polar residues" evidence="10">
    <location>
        <begin position="493"/>
        <end position="512"/>
    </location>
</feature>
<dbReference type="OrthoDB" id="6365676at2759"/>
<proteinExistence type="predicted"/>
<dbReference type="GO" id="GO:0008270">
    <property type="term" value="F:zinc ion binding"/>
    <property type="evidence" value="ECO:0007669"/>
    <property type="project" value="UniProtKB-KW"/>
</dbReference>
<evidence type="ECO:0000256" key="2">
    <source>
        <dbReference type="ARBA" id="ARBA00022723"/>
    </source>
</evidence>
<feature type="region of interest" description="Disordered" evidence="10">
    <location>
        <begin position="37"/>
        <end position="62"/>
    </location>
</feature>
<keyword evidence="3" id="KW-0677">Repeat</keyword>
<dbReference type="GO" id="GO:0000978">
    <property type="term" value="F:RNA polymerase II cis-regulatory region sequence-specific DNA binding"/>
    <property type="evidence" value="ECO:0007669"/>
    <property type="project" value="TreeGrafter"/>
</dbReference>
<dbReference type="SUPFAM" id="SSF57667">
    <property type="entry name" value="beta-beta-alpha zinc fingers"/>
    <property type="match status" value="1"/>
</dbReference>
<keyword evidence="7" id="KW-0804">Transcription</keyword>
<dbReference type="Gene3D" id="3.30.160.60">
    <property type="entry name" value="Classic Zinc Finger"/>
    <property type="match status" value="2"/>
</dbReference>
<feature type="region of interest" description="Disordered" evidence="10">
    <location>
        <begin position="493"/>
        <end position="516"/>
    </location>
</feature>
<dbReference type="VEuPathDB" id="FungiDB:BDEG_22137"/>
<feature type="region of interest" description="Disordered" evidence="10">
    <location>
        <begin position="533"/>
        <end position="591"/>
    </location>
</feature>
<keyword evidence="2" id="KW-0479">Metal-binding</keyword>
<evidence type="ECO:0000256" key="4">
    <source>
        <dbReference type="ARBA" id="ARBA00022771"/>
    </source>
</evidence>
<dbReference type="EMBL" id="DS022301">
    <property type="protein sequence ID" value="OAJ38182.1"/>
    <property type="molecule type" value="Genomic_DNA"/>
</dbReference>
<sequence length="751" mass="83147">MLHRRSFSVLNPMSLAAVIDFGSHDTAIDTDNSLQSFHDREDAKSSSGFSKPNMQTSPQCTSADNVLSVQHHQSPNCTDNASKKAEKDDAISDGKACISDGARFNTPLIYQQQPSYPHSSLSVSHPAPSLSTTSYAYESKHPALLPTFISKAATQQAQAATPFESTVLDRADPSTFAATTDSTLIRRATSGNPAQYCTTPITRTNSSHPASTVPFVSDGTHLLASTCVLAPCSAIAVSTRSNISPNCGNLADNALGLSRRLVGSKPSLSYTAPHLFEPHPNRITSGSRGVVSATNHITVSNGQIRRYHIEQDYSHHHERQREQGDMLQNPSTYIQKITASPLSDPSSTTPMSLATPRLLSATPRLVLGAKSMEADESQTVNDGDIKGGKSSHASVVPDTGLEAARVRPRKQRGPAKRQEQLPKTIKCTYSLCTSMFNRQEHLTRHLRMHTGERPFLCTFHGCHKTFTRTDNLAAHFKSHTAALRRIKKPSTVSGIAGTSCSQEPPPTATQDIIQDKANPDLSVKPVLYSSRTDSDPQLLACSNSGNSHPYPSTYNRYRHSEHDYLSNYKPFQKSDSDDTRVHNSPNHSMNFKPTIVQTKQEAISAFQQQPRYLHHREYYGNAPAAFDGRRNHSSHSPSLEYPVLPSISTRPDSRHHSITLPPSTQPHHYPPHYYPSSHHQQHHYQHHAVSQNQSSPNQHHEQSMLAQYQARQFKRTFDTFPFESVHGNNYKKSKSDHSTPHFLYSNELTLK</sequence>
<reference evidence="12 13" key="1">
    <citation type="submission" date="2006-10" db="EMBL/GenBank/DDBJ databases">
        <title>The Genome Sequence of Batrachochytrium dendrobatidis JEL423.</title>
        <authorList>
            <consortium name="The Broad Institute Genome Sequencing Platform"/>
            <person name="Birren B."/>
            <person name="Lander E."/>
            <person name="Galagan J."/>
            <person name="Cuomo C."/>
            <person name="Devon K."/>
            <person name="Jaffe D."/>
            <person name="Butler J."/>
            <person name="Alvarez P."/>
            <person name="Gnerre S."/>
            <person name="Grabherr M."/>
            <person name="Kleber M."/>
            <person name="Mauceli E."/>
            <person name="Brockman W."/>
            <person name="Young S."/>
            <person name="LaButti K."/>
            <person name="Sykes S."/>
            <person name="DeCaprio D."/>
            <person name="Crawford M."/>
            <person name="Koehrsen M."/>
            <person name="Engels R."/>
            <person name="Montgomery P."/>
            <person name="Pearson M."/>
            <person name="Howarth C."/>
            <person name="Larson L."/>
            <person name="White J."/>
            <person name="O'Leary S."/>
            <person name="Kodira C."/>
            <person name="Zeng Q."/>
            <person name="Yandava C."/>
            <person name="Alvarado L."/>
            <person name="Longcore J."/>
            <person name="James T."/>
        </authorList>
    </citation>
    <scope>NUCLEOTIDE SEQUENCE [LARGE SCALE GENOMIC DNA]</scope>
    <source>
        <strain evidence="12 13">JEL423</strain>
    </source>
</reference>
<evidence type="ECO:0000256" key="9">
    <source>
        <dbReference type="PROSITE-ProRule" id="PRU00042"/>
    </source>
</evidence>
<name>A0A177WEL0_BATDL</name>
<evidence type="ECO:0000313" key="13">
    <source>
        <dbReference type="Proteomes" id="UP000077115"/>
    </source>
</evidence>
<evidence type="ECO:0000256" key="10">
    <source>
        <dbReference type="SAM" id="MobiDB-lite"/>
    </source>
</evidence>
<feature type="region of interest" description="Disordered" evidence="10">
    <location>
        <begin position="728"/>
        <end position="751"/>
    </location>
</feature>
<comment type="subcellular location">
    <subcellularLocation>
        <location evidence="1">Nucleus</location>
    </subcellularLocation>
</comment>
<dbReference type="InterPro" id="IPR036236">
    <property type="entry name" value="Znf_C2H2_sf"/>
</dbReference>
<dbReference type="GO" id="GO:0000433">
    <property type="term" value="P:carbon catabolite repression of transcription from RNA polymerase II promoter by glucose"/>
    <property type="evidence" value="ECO:0007669"/>
    <property type="project" value="TreeGrafter"/>
</dbReference>
<evidence type="ECO:0000313" key="12">
    <source>
        <dbReference type="EMBL" id="OAJ38182.1"/>
    </source>
</evidence>
<dbReference type="PANTHER" id="PTHR47428:SF2">
    <property type="entry name" value="ZINC FINGER PROTEIN RSV1"/>
    <property type="match status" value="1"/>
</dbReference>
<keyword evidence="4 9" id="KW-0863">Zinc-finger</keyword>
<dbReference type="Proteomes" id="UP000077115">
    <property type="component" value="Unassembled WGS sequence"/>
</dbReference>
<dbReference type="InterPro" id="IPR013087">
    <property type="entry name" value="Znf_C2H2_type"/>
</dbReference>
<evidence type="ECO:0000256" key="5">
    <source>
        <dbReference type="ARBA" id="ARBA00022833"/>
    </source>
</evidence>
<dbReference type="PROSITE" id="PS00028">
    <property type="entry name" value="ZINC_FINGER_C2H2_1"/>
    <property type="match status" value="2"/>
</dbReference>
<feature type="compositionally biased region" description="Polar residues" evidence="10">
    <location>
        <begin position="540"/>
        <end position="555"/>
    </location>
</feature>
<evidence type="ECO:0000256" key="6">
    <source>
        <dbReference type="ARBA" id="ARBA00023015"/>
    </source>
</evidence>
<gene>
    <name evidence="12" type="ORF">BDEG_22137</name>
</gene>
<evidence type="ECO:0000256" key="7">
    <source>
        <dbReference type="ARBA" id="ARBA00023163"/>
    </source>
</evidence>
<keyword evidence="6" id="KW-0805">Transcription regulation</keyword>
<evidence type="ECO:0000259" key="11">
    <source>
        <dbReference type="PROSITE" id="PS50157"/>
    </source>
</evidence>
<dbReference type="SMART" id="SM00355">
    <property type="entry name" value="ZnF_C2H2"/>
    <property type="match status" value="2"/>
</dbReference>
<dbReference type="STRING" id="403673.A0A177WEL0"/>
<feature type="compositionally biased region" description="Polar residues" evidence="10">
    <location>
        <begin position="688"/>
        <end position="697"/>
    </location>
</feature>
<feature type="domain" description="C2H2-type" evidence="11">
    <location>
        <begin position="425"/>
        <end position="454"/>
    </location>
</feature>
<dbReference type="eggNOG" id="KOG1721">
    <property type="taxonomic scope" value="Eukaryota"/>
</dbReference>
<feature type="compositionally biased region" description="Polar residues" evidence="10">
    <location>
        <begin position="45"/>
        <end position="62"/>
    </location>
</feature>
<evidence type="ECO:0000256" key="8">
    <source>
        <dbReference type="ARBA" id="ARBA00023242"/>
    </source>
</evidence>
<dbReference type="PROSITE" id="PS50157">
    <property type="entry name" value="ZINC_FINGER_C2H2_2"/>
    <property type="match status" value="2"/>
</dbReference>
<accession>A0A177WEL0</accession>
<protein>
    <recommendedName>
        <fullName evidence="11">C2H2-type domain-containing protein</fullName>
    </recommendedName>
</protein>